<dbReference type="InterPro" id="IPR056227">
    <property type="entry name" value="TMD0_ABC"/>
</dbReference>
<dbReference type="InterPro" id="IPR044746">
    <property type="entry name" value="ABCC_6TM_D1"/>
</dbReference>
<dbReference type="GO" id="GO:0140359">
    <property type="term" value="F:ABC-type transporter activity"/>
    <property type="evidence" value="ECO:0007669"/>
    <property type="project" value="InterPro"/>
</dbReference>
<evidence type="ECO:0000256" key="7">
    <source>
        <dbReference type="ARBA" id="ARBA00022840"/>
    </source>
</evidence>
<keyword evidence="16" id="KW-1185">Reference proteome</keyword>
<evidence type="ECO:0000313" key="15">
    <source>
        <dbReference type="EMBL" id="KAF4513610.1"/>
    </source>
</evidence>
<evidence type="ECO:0000256" key="1">
    <source>
        <dbReference type="ARBA" id="ARBA00004651"/>
    </source>
</evidence>
<feature type="domain" description="ABC transmembrane type-1" evidence="14">
    <location>
        <begin position="897"/>
        <end position="1175"/>
    </location>
</feature>
<keyword evidence="8 12" id="KW-1133">Transmembrane helix</keyword>
<dbReference type="InterPro" id="IPR050173">
    <property type="entry name" value="ABC_transporter_C-like"/>
</dbReference>
<keyword evidence="10" id="KW-0325">Glycoprotein</keyword>
<comment type="similarity">
    <text evidence="2">Belongs to the ABC transporter superfamily. ABCC family. Conjugate transporter (TC 3.A.1.208) subfamily.</text>
</comment>
<keyword evidence="6" id="KW-0547">Nucleotide-binding</keyword>
<feature type="domain" description="ABC transporter" evidence="13">
    <location>
        <begin position="1212"/>
        <end position="1445"/>
    </location>
</feature>
<feature type="transmembrane region" description="Helical" evidence="12">
    <location>
        <begin position="932"/>
        <end position="953"/>
    </location>
</feature>
<dbReference type="InterPro" id="IPR036640">
    <property type="entry name" value="ABC1_TM_sf"/>
</dbReference>
<dbReference type="InterPro" id="IPR003593">
    <property type="entry name" value="AAA+_ATPase"/>
</dbReference>
<dbReference type="PROSITE" id="PS50893">
    <property type="entry name" value="ABC_TRANSPORTER_2"/>
    <property type="match status" value="2"/>
</dbReference>
<dbReference type="PANTHER" id="PTHR24223">
    <property type="entry name" value="ATP-BINDING CASSETTE SUB-FAMILY C"/>
    <property type="match status" value="1"/>
</dbReference>
<protein>
    <recommendedName>
        <fullName evidence="17">ABC transporter, transmembrane domain, type 1</fullName>
    </recommendedName>
</protein>
<proteinExistence type="inferred from homology"/>
<evidence type="ECO:0000256" key="4">
    <source>
        <dbReference type="ARBA" id="ARBA00022475"/>
    </source>
</evidence>
<dbReference type="FunFam" id="1.20.1560.10:FF:000066">
    <property type="entry name" value="ABC multidrug transporter (Eurofung)"/>
    <property type="match status" value="1"/>
</dbReference>
<dbReference type="PROSITE" id="PS50929">
    <property type="entry name" value="ABC_TM1F"/>
    <property type="match status" value="2"/>
</dbReference>
<keyword evidence="7" id="KW-0067">ATP-binding</keyword>
<accession>A0A8H4PZY1</accession>
<dbReference type="GO" id="GO:0005886">
    <property type="term" value="C:plasma membrane"/>
    <property type="evidence" value="ECO:0007669"/>
    <property type="project" value="UniProtKB-SubCell"/>
</dbReference>
<feature type="transmembrane region" description="Helical" evidence="12">
    <location>
        <begin position="1010"/>
        <end position="1031"/>
    </location>
</feature>
<dbReference type="CDD" id="cd18579">
    <property type="entry name" value="ABC_6TM_ABCC_D1"/>
    <property type="match status" value="1"/>
</dbReference>
<feature type="transmembrane region" description="Helical" evidence="12">
    <location>
        <begin position="69"/>
        <end position="91"/>
    </location>
</feature>
<gene>
    <name evidence="15" type="ORF">G6O67_000859</name>
</gene>
<dbReference type="FunFam" id="3.40.50.300:FF:001854">
    <property type="entry name" value="ABC multidrug transporter (Eurofung)"/>
    <property type="match status" value="1"/>
</dbReference>
<evidence type="ECO:0000256" key="9">
    <source>
        <dbReference type="ARBA" id="ARBA00023136"/>
    </source>
</evidence>
<feature type="transmembrane region" description="Helical" evidence="12">
    <location>
        <begin position="103"/>
        <end position="122"/>
    </location>
</feature>
<dbReference type="InterPro" id="IPR011527">
    <property type="entry name" value="ABC1_TM_dom"/>
</dbReference>
<reference evidence="15 16" key="1">
    <citation type="journal article" date="2020" name="Genome Biol. Evol.">
        <title>A new high-quality draft genome assembly of the Chinese cordyceps Ophiocordyceps sinensis.</title>
        <authorList>
            <person name="Shu R."/>
            <person name="Zhang J."/>
            <person name="Meng Q."/>
            <person name="Zhang H."/>
            <person name="Zhou G."/>
            <person name="Li M."/>
            <person name="Wu P."/>
            <person name="Zhao Y."/>
            <person name="Chen C."/>
            <person name="Qin Q."/>
        </authorList>
    </citation>
    <scope>NUCLEOTIDE SEQUENCE [LARGE SCALE GENOMIC DNA]</scope>
    <source>
        <strain evidence="15 16">IOZ07</strain>
    </source>
</reference>
<evidence type="ECO:0000256" key="10">
    <source>
        <dbReference type="ARBA" id="ARBA00023180"/>
    </source>
</evidence>
<name>A0A8H4PZY1_9HYPO</name>
<dbReference type="InterPro" id="IPR003439">
    <property type="entry name" value="ABC_transporter-like_ATP-bd"/>
</dbReference>
<keyword evidence="5 12" id="KW-0812">Transmembrane</keyword>
<dbReference type="SUPFAM" id="SSF52540">
    <property type="entry name" value="P-loop containing nucleoside triphosphate hydrolases"/>
    <property type="match status" value="2"/>
</dbReference>
<evidence type="ECO:0008006" key="17">
    <source>
        <dbReference type="Google" id="ProtNLM"/>
    </source>
</evidence>
<evidence type="ECO:0000256" key="6">
    <source>
        <dbReference type="ARBA" id="ARBA00022741"/>
    </source>
</evidence>
<dbReference type="GO" id="GO:0005524">
    <property type="term" value="F:ATP binding"/>
    <property type="evidence" value="ECO:0007669"/>
    <property type="project" value="UniProtKB-KW"/>
</dbReference>
<feature type="transmembrane region" description="Helical" evidence="12">
    <location>
        <begin position="1037"/>
        <end position="1054"/>
    </location>
</feature>
<dbReference type="GO" id="GO:0016887">
    <property type="term" value="F:ATP hydrolysis activity"/>
    <property type="evidence" value="ECO:0007669"/>
    <property type="project" value="InterPro"/>
</dbReference>
<evidence type="ECO:0000256" key="12">
    <source>
        <dbReference type="SAM" id="Phobius"/>
    </source>
</evidence>
<feature type="transmembrane region" description="Helical" evidence="12">
    <location>
        <begin position="490"/>
        <end position="515"/>
    </location>
</feature>
<dbReference type="Pfam" id="PF00005">
    <property type="entry name" value="ABC_tran"/>
    <property type="match status" value="2"/>
</dbReference>
<feature type="compositionally biased region" description="Basic and acidic residues" evidence="11">
    <location>
        <begin position="1185"/>
        <end position="1196"/>
    </location>
</feature>
<dbReference type="PANTHER" id="PTHR24223:SF399">
    <property type="entry name" value="ABC TRANSPORTER ATNG"/>
    <property type="match status" value="1"/>
</dbReference>
<feature type="domain" description="ABC transporter" evidence="13">
    <location>
        <begin position="605"/>
        <end position="838"/>
    </location>
</feature>
<dbReference type="SUPFAM" id="SSF90123">
    <property type="entry name" value="ABC transporter transmembrane region"/>
    <property type="match status" value="2"/>
</dbReference>
<keyword evidence="4" id="KW-1003">Cell membrane</keyword>
<dbReference type="OrthoDB" id="6500128at2759"/>
<feature type="transmembrane region" description="Helical" evidence="12">
    <location>
        <begin position="1118"/>
        <end position="1139"/>
    </location>
</feature>
<comment type="caution">
    <text evidence="15">The sequence shown here is derived from an EMBL/GenBank/DDBJ whole genome shotgun (WGS) entry which is preliminary data.</text>
</comment>
<feature type="transmembrane region" description="Helical" evidence="12">
    <location>
        <begin position="892"/>
        <end position="912"/>
    </location>
</feature>
<dbReference type="InterPro" id="IPR044726">
    <property type="entry name" value="ABCC_6TM_D2"/>
</dbReference>
<dbReference type="CDD" id="cd18580">
    <property type="entry name" value="ABC_6TM_ABCC_D2"/>
    <property type="match status" value="1"/>
</dbReference>
<keyword evidence="3" id="KW-0813">Transport</keyword>
<evidence type="ECO:0000259" key="14">
    <source>
        <dbReference type="PROSITE" id="PS50929"/>
    </source>
</evidence>
<dbReference type="Pfam" id="PF24357">
    <property type="entry name" value="TMD0_ABC"/>
    <property type="match status" value="1"/>
</dbReference>
<evidence type="ECO:0000256" key="11">
    <source>
        <dbReference type="SAM" id="MobiDB-lite"/>
    </source>
</evidence>
<keyword evidence="9 12" id="KW-0472">Membrane</keyword>
<dbReference type="Pfam" id="PF00664">
    <property type="entry name" value="ABC_membrane"/>
    <property type="match status" value="2"/>
</dbReference>
<feature type="transmembrane region" description="Helical" evidence="12">
    <location>
        <begin position="36"/>
        <end position="57"/>
    </location>
</feature>
<feature type="transmembrane region" description="Helical" evidence="12">
    <location>
        <begin position="407"/>
        <end position="429"/>
    </location>
</feature>
<feature type="domain" description="ABC transmembrane type-1" evidence="14">
    <location>
        <begin position="280"/>
        <end position="555"/>
    </location>
</feature>
<dbReference type="CDD" id="cd03244">
    <property type="entry name" value="ABCC_MRP_domain2"/>
    <property type="match status" value="1"/>
</dbReference>
<evidence type="ECO:0000256" key="2">
    <source>
        <dbReference type="ARBA" id="ARBA00009726"/>
    </source>
</evidence>
<evidence type="ECO:0000256" key="5">
    <source>
        <dbReference type="ARBA" id="ARBA00022692"/>
    </source>
</evidence>
<dbReference type="Gene3D" id="1.20.1560.10">
    <property type="entry name" value="ABC transporter type 1, transmembrane domain"/>
    <property type="match status" value="2"/>
</dbReference>
<organism evidence="15 16">
    <name type="scientific">Ophiocordyceps sinensis</name>
    <dbReference type="NCBI Taxonomy" id="72228"/>
    <lineage>
        <taxon>Eukaryota</taxon>
        <taxon>Fungi</taxon>
        <taxon>Dikarya</taxon>
        <taxon>Ascomycota</taxon>
        <taxon>Pezizomycotina</taxon>
        <taxon>Sordariomycetes</taxon>
        <taxon>Hypocreomycetidae</taxon>
        <taxon>Hypocreales</taxon>
        <taxon>Ophiocordycipitaceae</taxon>
        <taxon>Ophiocordyceps</taxon>
    </lineage>
</organism>
<feature type="transmembrane region" description="Helical" evidence="12">
    <location>
        <begin position="312"/>
        <end position="335"/>
    </location>
</feature>
<dbReference type="Gene3D" id="3.40.50.300">
    <property type="entry name" value="P-loop containing nucleotide triphosphate hydrolases"/>
    <property type="match status" value="2"/>
</dbReference>
<dbReference type="InterPro" id="IPR017871">
    <property type="entry name" value="ABC_transporter-like_CS"/>
</dbReference>
<sequence length="1451" mass="158290">MGAMQNATACDDASFGPTINGCRGNFDFTLLFEQSFFSITPSSLFLLLSAARLSILLSRRTRQVSGTRFQLGKLAAIACYGAVQAALLVFWARTGVYGSRTSLAAAVLSFVDVFALAALSWFEHGYSPRPSTLINIHLLLSVLFDAVQARTLWLKDSGNALPALFTASLGIKIGLFALESLEKDSFLPPRWRDRSPEDKSGVFSRGLLLWLRRILVQGRKRILYPQDLYALASGLETRRLSEAFGEAWSARSGSTPSRSIALALVRTLKWSLLAPVAPRLAQAAFTICQPLLLRKFLRHLQGEDSYPGGTGYGFIGAYGLVYCGLAISTCLYWRLTYKCLVKMRGCLVAAIYRKTTDIDPARYDMTAPVALMSTDMERILQGCKDFHEIWANTLQVAISVWLLYRDLGIACVAPAVVAVLASLGSFLMSSYADNAQRNWMEATQARVGATVKAIAAIKVVRLLGLSDSIHAMLRGLRAAELHAARYFRHIEVLTATLSFAPLLLSPVFTFMVFVIQGRGREANLDTTKIFTSLSLLQLMTQPLVWLFQAIPLLVASLGCLGRIGRYLDAQPRTGNRLLGRDRGNWGPSSTGARATQEMQEEHQGMKSDAVTIRNGEFGWTSDSPVLRDVNVDIPASRLTMVVGPVASGKSTFSKAILGELPFCKGQVRLNIPRPEIAYCDQNPFLMNGTLQQNILGFSDFDSGWYEKVVRAVDLTKDISMLSEGNDTRIGSKGVMLSGGQRQRVAIARAVYARTWLAVFDDVLSGLDAVTKEHVFEHVFGPRGLLRKGGCTVVLSTHDVDLLPEADHIIALGKDGRVAESGSFGHLRQASEYIKSLAVGERQTADPHGAQDVNQGPADLPLEAEAAGVEAPEDMTRRLGDASIYKYLYNHIGLWRVLLFAGFQCGWAVFSTIGPVWLKFWAAANATGQSRDGFYMGVYAAFQSLALLFLALFAGHTLTSMAVRAGSSLHEVLLRTVMAAPVSFLGSVDVGVTATRFSQDVILIDGDLPMALLETVSAGLVALAQSVLIAAAAPYVAIAYPFLAVMLYGVQSFYLRTSRQLRFLDLEAKSPLYTHFLETLQGLATIRSFGWSDENNELNHELVDASQRPLYLLYMVQRWLQLVLELLIAVTAVILIAVAVKLQSTSAGFIGVALVNLMSISQELKMVVMHWTNLETSLSALARTKSFEEKTPSENKAGESSTPPAPWPRTGHLRLDSISARHEMSEKGGFALRDVSVDIPGGQRVAICGRSGSGKSSLVMALGRMIDLTCGSMTVDGVDLSTVPRSVVRSALNIMPQEPYFFHQTLALNLDPSGSASGAAMRSALVKVQLWDVVESAGGLDGELDVETLSQGQRQLLALARAILRPGRIVVLDEATSSVDKHVAEVMQRILREEFEGRTVIAVAHQLSTIIDFDHIMVMDAGRLAESGSPAELLARDSMFKRLCDMQGVRIH</sequence>
<dbReference type="CDD" id="cd03250">
    <property type="entry name" value="ABCC_MRP_domain1"/>
    <property type="match status" value="1"/>
</dbReference>
<comment type="subcellular location">
    <subcellularLocation>
        <location evidence="1">Cell membrane</location>
        <topology evidence="1">Multi-pass membrane protein</topology>
    </subcellularLocation>
</comment>
<dbReference type="EMBL" id="JAAVMX010000001">
    <property type="protein sequence ID" value="KAF4513610.1"/>
    <property type="molecule type" value="Genomic_DNA"/>
</dbReference>
<evidence type="ECO:0000256" key="8">
    <source>
        <dbReference type="ARBA" id="ARBA00022989"/>
    </source>
</evidence>
<evidence type="ECO:0000256" key="3">
    <source>
        <dbReference type="ARBA" id="ARBA00022448"/>
    </source>
</evidence>
<dbReference type="PROSITE" id="PS00211">
    <property type="entry name" value="ABC_TRANSPORTER_1"/>
    <property type="match status" value="2"/>
</dbReference>
<evidence type="ECO:0000313" key="16">
    <source>
        <dbReference type="Proteomes" id="UP000557566"/>
    </source>
</evidence>
<feature type="region of interest" description="Disordered" evidence="11">
    <location>
        <begin position="1185"/>
        <end position="1209"/>
    </location>
</feature>
<dbReference type="FunFam" id="1.20.1560.10:FF:000055">
    <property type="entry name" value="ABC multidrug transporter (Eurofung)"/>
    <property type="match status" value="1"/>
</dbReference>
<dbReference type="InterPro" id="IPR027417">
    <property type="entry name" value="P-loop_NTPase"/>
</dbReference>
<dbReference type="FunFam" id="3.40.50.300:FF:002145">
    <property type="entry name" value="ABC transporter (MsbA subfamily)"/>
    <property type="match status" value="1"/>
</dbReference>
<evidence type="ECO:0000259" key="13">
    <source>
        <dbReference type="PROSITE" id="PS50893"/>
    </source>
</evidence>
<dbReference type="Proteomes" id="UP000557566">
    <property type="component" value="Unassembled WGS sequence"/>
</dbReference>
<feature type="transmembrane region" description="Helical" evidence="12">
    <location>
        <begin position="543"/>
        <end position="563"/>
    </location>
</feature>
<dbReference type="SMART" id="SM00382">
    <property type="entry name" value="AAA"/>
    <property type="match status" value="2"/>
</dbReference>